<organism evidence="8">
    <name type="scientific">Streptomyces sp. R11</name>
    <dbReference type="NCBI Taxonomy" id="3238625"/>
    <lineage>
        <taxon>Bacteria</taxon>
        <taxon>Bacillati</taxon>
        <taxon>Actinomycetota</taxon>
        <taxon>Actinomycetes</taxon>
        <taxon>Kitasatosporales</taxon>
        <taxon>Streptomycetaceae</taxon>
        <taxon>Streptomyces</taxon>
    </lineage>
</organism>
<dbReference type="InterPro" id="IPR036884">
    <property type="entry name" value="2Fe-2S-bd_dom_sf"/>
</dbReference>
<dbReference type="GO" id="GO:0016903">
    <property type="term" value="F:oxidoreductase activity, acting on the aldehyde or oxo group of donors"/>
    <property type="evidence" value="ECO:0007669"/>
    <property type="project" value="TreeGrafter"/>
</dbReference>
<dbReference type="Pfam" id="PF01799">
    <property type="entry name" value="Fer2_2"/>
    <property type="match status" value="1"/>
</dbReference>
<sequence length="201" mass="20946">MPDEVSPHPSRRTVVAGGLTVGAAVAAGTYLSATSAEGTEAPEATRQLSLTVNGERLKLAVDPRSSLLDTLRDEVGVTGPKKGCNQGACGACTVLLDGRRVLSCLTLAVLHDGQEVTTVEGIADGDRLHPVQQAFMDHDAFQCGFCTSGQIMSAVALLEEQPGITEDRIPEAMSGNLCRCAAYCNIRDAIASASDTMAKGR</sequence>
<dbReference type="InterPro" id="IPR002888">
    <property type="entry name" value="2Fe-2S-bd"/>
</dbReference>
<accession>A0AB39NE96</accession>
<gene>
    <name evidence="8" type="ORF">AB5J55_42205</name>
</gene>
<dbReference type="InterPro" id="IPR006311">
    <property type="entry name" value="TAT_signal"/>
</dbReference>
<dbReference type="InterPro" id="IPR052914">
    <property type="entry name" value="Aldehyde_Oxdr_Iron-Sulfur"/>
</dbReference>
<dbReference type="SUPFAM" id="SSF54292">
    <property type="entry name" value="2Fe-2S ferredoxin-like"/>
    <property type="match status" value="1"/>
</dbReference>
<dbReference type="RefSeq" id="WP_369275696.1">
    <property type="nucleotide sequence ID" value="NZ_CP163432.1"/>
</dbReference>
<keyword evidence="2" id="KW-0479">Metal-binding</keyword>
<dbReference type="InterPro" id="IPR036010">
    <property type="entry name" value="2Fe-2S_ferredoxin-like_sf"/>
</dbReference>
<proteinExistence type="predicted"/>
<dbReference type="GO" id="GO:0051537">
    <property type="term" value="F:2 iron, 2 sulfur cluster binding"/>
    <property type="evidence" value="ECO:0007669"/>
    <property type="project" value="UniProtKB-KW"/>
</dbReference>
<comment type="pathway">
    <text evidence="6">Alkaloid degradation; nicotine degradation.</text>
</comment>
<dbReference type="PANTHER" id="PTHR45331">
    <property type="entry name" value="OXIDOREDUCTASE, IRON-SULPHUR BINDING SUBUNIT-RELATED-RELATED"/>
    <property type="match status" value="1"/>
</dbReference>
<keyword evidence="1" id="KW-0001">2Fe-2S</keyword>
<dbReference type="Pfam" id="PF00111">
    <property type="entry name" value="Fer2"/>
    <property type="match status" value="1"/>
</dbReference>
<evidence type="ECO:0000256" key="6">
    <source>
        <dbReference type="ARBA" id="ARBA00060707"/>
    </source>
</evidence>
<name>A0AB39NE96_9ACTN</name>
<dbReference type="PANTHER" id="PTHR45331:SF2">
    <property type="entry name" value="OXIDOREDUCTASE WITH IRON-SULFUR SUBUNIT"/>
    <property type="match status" value="1"/>
</dbReference>
<protein>
    <submittedName>
        <fullName evidence="8">(2Fe-2S)-binding protein</fullName>
    </submittedName>
</protein>
<dbReference type="SUPFAM" id="SSF47741">
    <property type="entry name" value="CO dehydrogenase ISP C-domain like"/>
    <property type="match status" value="1"/>
</dbReference>
<dbReference type="FunFam" id="1.10.150.120:FF:000003">
    <property type="entry name" value="Carbon monoxide dehydrogenase, small subunit"/>
    <property type="match status" value="1"/>
</dbReference>
<evidence type="ECO:0000259" key="7">
    <source>
        <dbReference type="PROSITE" id="PS51085"/>
    </source>
</evidence>
<keyword evidence="5" id="KW-0411">Iron-sulfur</keyword>
<dbReference type="InterPro" id="IPR006058">
    <property type="entry name" value="2Fe2S_fd_BS"/>
</dbReference>
<dbReference type="InterPro" id="IPR012675">
    <property type="entry name" value="Beta-grasp_dom_sf"/>
</dbReference>
<reference evidence="8" key="1">
    <citation type="submission" date="2024-07" db="EMBL/GenBank/DDBJ databases">
        <authorList>
            <person name="Yu S.T."/>
        </authorList>
    </citation>
    <scope>NUCLEOTIDE SEQUENCE</scope>
    <source>
        <strain evidence="8">R11</strain>
    </source>
</reference>
<keyword evidence="4" id="KW-0408">Iron</keyword>
<feature type="domain" description="2Fe-2S ferredoxin-type" evidence="7">
    <location>
        <begin position="46"/>
        <end position="122"/>
    </location>
</feature>
<dbReference type="PROSITE" id="PS51318">
    <property type="entry name" value="TAT"/>
    <property type="match status" value="1"/>
</dbReference>
<dbReference type="Gene3D" id="3.10.20.30">
    <property type="match status" value="1"/>
</dbReference>
<dbReference type="PROSITE" id="PS51085">
    <property type="entry name" value="2FE2S_FER_2"/>
    <property type="match status" value="1"/>
</dbReference>
<evidence type="ECO:0000256" key="2">
    <source>
        <dbReference type="ARBA" id="ARBA00022723"/>
    </source>
</evidence>
<evidence type="ECO:0000256" key="5">
    <source>
        <dbReference type="ARBA" id="ARBA00023014"/>
    </source>
</evidence>
<dbReference type="PROSITE" id="PS00197">
    <property type="entry name" value="2FE2S_FER_1"/>
    <property type="match status" value="1"/>
</dbReference>
<evidence type="ECO:0000256" key="3">
    <source>
        <dbReference type="ARBA" id="ARBA00023002"/>
    </source>
</evidence>
<dbReference type="GO" id="GO:0046872">
    <property type="term" value="F:metal ion binding"/>
    <property type="evidence" value="ECO:0007669"/>
    <property type="project" value="UniProtKB-KW"/>
</dbReference>
<dbReference type="InterPro" id="IPR001041">
    <property type="entry name" value="2Fe-2S_ferredoxin-type"/>
</dbReference>
<dbReference type="FunFam" id="3.10.20.30:FF:000020">
    <property type="entry name" value="Xanthine dehydrogenase iron-sulfur subunit"/>
    <property type="match status" value="1"/>
</dbReference>
<evidence type="ECO:0000313" key="8">
    <source>
        <dbReference type="EMBL" id="XDQ15768.1"/>
    </source>
</evidence>
<dbReference type="Gene3D" id="1.10.150.120">
    <property type="entry name" value="[2Fe-2S]-binding domain"/>
    <property type="match status" value="1"/>
</dbReference>
<dbReference type="EMBL" id="CP163432">
    <property type="protein sequence ID" value="XDQ15768.1"/>
    <property type="molecule type" value="Genomic_DNA"/>
</dbReference>
<dbReference type="CDD" id="cd00207">
    <property type="entry name" value="fer2"/>
    <property type="match status" value="1"/>
</dbReference>
<dbReference type="AlphaFoldDB" id="A0AB39NE96"/>
<keyword evidence="3" id="KW-0560">Oxidoreductase</keyword>
<evidence type="ECO:0000256" key="1">
    <source>
        <dbReference type="ARBA" id="ARBA00022714"/>
    </source>
</evidence>
<evidence type="ECO:0000256" key="4">
    <source>
        <dbReference type="ARBA" id="ARBA00023004"/>
    </source>
</evidence>